<evidence type="ECO:0000256" key="7">
    <source>
        <dbReference type="ARBA" id="ARBA00023002"/>
    </source>
</evidence>
<evidence type="ECO:0000256" key="4">
    <source>
        <dbReference type="ARBA" id="ARBA00022692"/>
    </source>
</evidence>
<proteinExistence type="inferred from homology"/>
<evidence type="ECO:0000256" key="11">
    <source>
        <dbReference type="ARBA" id="ARBA00023136"/>
    </source>
</evidence>
<dbReference type="FunFam" id="3.30.70.1350:FF:000001">
    <property type="entry name" value="Metal tolerance protein 11"/>
    <property type="match status" value="1"/>
</dbReference>
<dbReference type="SUPFAM" id="SSF160240">
    <property type="entry name" value="Cation efflux protein cytoplasmic domain-like"/>
    <property type="match status" value="1"/>
</dbReference>
<evidence type="ECO:0000256" key="1">
    <source>
        <dbReference type="ARBA" id="ARBA00001970"/>
    </source>
</evidence>
<reference evidence="18" key="1">
    <citation type="journal article" date="2023" name="Mol. Phylogenet. Evol.">
        <title>Genome-scale phylogeny and comparative genomics of the fungal order Sordariales.</title>
        <authorList>
            <person name="Hensen N."/>
            <person name="Bonometti L."/>
            <person name="Westerberg I."/>
            <person name="Brannstrom I.O."/>
            <person name="Guillou S."/>
            <person name="Cros-Aarteil S."/>
            <person name="Calhoun S."/>
            <person name="Haridas S."/>
            <person name="Kuo A."/>
            <person name="Mondo S."/>
            <person name="Pangilinan J."/>
            <person name="Riley R."/>
            <person name="LaButti K."/>
            <person name="Andreopoulos B."/>
            <person name="Lipzen A."/>
            <person name="Chen C."/>
            <person name="Yan M."/>
            <person name="Daum C."/>
            <person name="Ng V."/>
            <person name="Clum A."/>
            <person name="Steindorff A."/>
            <person name="Ohm R.A."/>
            <person name="Martin F."/>
            <person name="Silar P."/>
            <person name="Natvig D.O."/>
            <person name="Lalanne C."/>
            <person name="Gautier V."/>
            <person name="Ament-Velasquez S.L."/>
            <person name="Kruys A."/>
            <person name="Hutchinson M.I."/>
            <person name="Powell A.J."/>
            <person name="Barry K."/>
            <person name="Miller A.N."/>
            <person name="Grigoriev I.V."/>
            <person name="Debuchy R."/>
            <person name="Gladieux P."/>
            <person name="Hiltunen Thoren M."/>
            <person name="Johannesson H."/>
        </authorList>
    </citation>
    <scope>NUCLEOTIDE SEQUENCE</scope>
    <source>
        <strain evidence="18">PSN293</strain>
    </source>
</reference>
<evidence type="ECO:0000259" key="17">
    <source>
        <dbReference type="Pfam" id="PF16916"/>
    </source>
</evidence>
<dbReference type="FunFam" id="1.20.1510.10:FF:000005">
    <property type="entry name" value="Putative Cation diffusion facilitator 1"/>
    <property type="match status" value="1"/>
</dbReference>
<comment type="pathway">
    <text evidence="12">Porphyrin-containing compound metabolism; heme A biosynthesis; heme A from heme O: step 1/1.</text>
</comment>
<dbReference type="GO" id="GO:0016653">
    <property type="term" value="F:oxidoreductase activity, acting on NAD(P)H, heme protein as acceptor"/>
    <property type="evidence" value="ECO:0007669"/>
    <property type="project" value="TreeGrafter"/>
</dbReference>
<dbReference type="InterPro" id="IPR023754">
    <property type="entry name" value="HemeA_Synthase_type2"/>
</dbReference>
<feature type="region of interest" description="Disordered" evidence="14">
    <location>
        <begin position="417"/>
        <end position="441"/>
    </location>
</feature>
<feature type="compositionally biased region" description="Low complexity" evidence="14">
    <location>
        <begin position="545"/>
        <end position="558"/>
    </location>
</feature>
<keyword evidence="9" id="KW-0406">Ion transport</keyword>
<evidence type="ECO:0000256" key="3">
    <source>
        <dbReference type="ARBA" id="ARBA00022448"/>
    </source>
</evidence>
<protein>
    <submittedName>
        <fullName evidence="18">Cytochrome oxidase assembly protein-domain-containing protein</fullName>
    </submittedName>
</protein>
<reference evidence="18" key="2">
    <citation type="submission" date="2023-05" db="EMBL/GenBank/DDBJ databases">
        <authorList>
            <consortium name="Lawrence Berkeley National Laboratory"/>
            <person name="Steindorff A."/>
            <person name="Hensen N."/>
            <person name="Bonometti L."/>
            <person name="Westerberg I."/>
            <person name="Brannstrom I.O."/>
            <person name="Guillou S."/>
            <person name="Cros-Aarteil S."/>
            <person name="Calhoun S."/>
            <person name="Haridas S."/>
            <person name="Kuo A."/>
            <person name="Mondo S."/>
            <person name="Pangilinan J."/>
            <person name="Riley R."/>
            <person name="Labutti K."/>
            <person name="Andreopoulos B."/>
            <person name="Lipzen A."/>
            <person name="Chen C."/>
            <person name="Yanf M."/>
            <person name="Daum C."/>
            <person name="Ng V."/>
            <person name="Clum A."/>
            <person name="Ohm R."/>
            <person name="Martin F."/>
            <person name="Silar P."/>
            <person name="Natvig D."/>
            <person name="Lalanne C."/>
            <person name="Gautier V."/>
            <person name="Ament-Velasquez S.L."/>
            <person name="Kruys A."/>
            <person name="Hutchinson M.I."/>
            <person name="Powell A.J."/>
            <person name="Barry K."/>
            <person name="Miller A.N."/>
            <person name="Grigoriev I.V."/>
            <person name="Debuchy R."/>
            <person name="Gladieux P."/>
            <person name="Thoren M.H."/>
            <person name="Johannesson H."/>
        </authorList>
    </citation>
    <scope>NUCLEOTIDE SEQUENCE</scope>
    <source>
        <strain evidence="18">PSN293</strain>
    </source>
</reference>
<evidence type="ECO:0000256" key="14">
    <source>
        <dbReference type="SAM" id="MobiDB-lite"/>
    </source>
</evidence>
<dbReference type="Gene3D" id="1.20.1510.10">
    <property type="entry name" value="Cation efflux protein transmembrane domain"/>
    <property type="match status" value="1"/>
</dbReference>
<keyword evidence="3" id="KW-0813">Transport</keyword>
<feature type="transmembrane region" description="Helical" evidence="15">
    <location>
        <begin position="139"/>
        <end position="160"/>
    </location>
</feature>
<feature type="domain" description="Cation efflux protein cytoplasmic" evidence="17">
    <location>
        <begin position="355"/>
        <end position="414"/>
    </location>
</feature>
<dbReference type="PANTHER" id="PTHR23289:SF2">
    <property type="entry name" value="CYTOCHROME C OXIDASE ASSEMBLY PROTEIN COX15 HOMOLOG"/>
    <property type="match status" value="1"/>
</dbReference>
<dbReference type="GO" id="GO:0030003">
    <property type="term" value="P:intracellular monoatomic cation homeostasis"/>
    <property type="evidence" value="ECO:0007669"/>
    <property type="project" value="UniProtKB-ARBA"/>
</dbReference>
<feature type="transmembrane region" description="Helical" evidence="15">
    <location>
        <begin position="787"/>
        <end position="813"/>
    </location>
</feature>
<dbReference type="Proteomes" id="UP001301769">
    <property type="component" value="Unassembled WGS sequence"/>
</dbReference>
<feature type="transmembrane region" description="Helical" evidence="15">
    <location>
        <begin position="166"/>
        <end position="187"/>
    </location>
</feature>
<dbReference type="Pfam" id="PF16916">
    <property type="entry name" value="ZT_dimer"/>
    <property type="match status" value="1"/>
</dbReference>
<gene>
    <name evidence="18" type="ORF">QBC37DRAFT_396910</name>
</gene>
<dbReference type="EMBL" id="MU858061">
    <property type="protein sequence ID" value="KAK4217239.1"/>
    <property type="molecule type" value="Genomic_DNA"/>
</dbReference>
<dbReference type="GO" id="GO:0005743">
    <property type="term" value="C:mitochondrial inner membrane"/>
    <property type="evidence" value="ECO:0007669"/>
    <property type="project" value="TreeGrafter"/>
</dbReference>
<evidence type="ECO:0000256" key="8">
    <source>
        <dbReference type="ARBA" id="ARBA00023004"/>
    </source>
</evidence>
<feature type="transmembrane region" description="Helical" evidence="15">
    <location>
        <begin position="208"/>
        <end position="226"/>
    </location>
</feature>
<dbReference type="InterPro" id="IPR002524">
    <property type="entry name" value="Cation_efflux"/>
</dbReference>
<feature type="transmembrane region" description="Helical" evidence="15">
    <location>
        <begin position="246"/>
        <end position="265"/>
    </location>
</feature>
<comment type="subcellular location">
    <subcellularLocation>
        <location evidence="2">Endomembrane system</location>
        <topology evidence="2">Multi-pass membrane protein</topology>
    </subcellularLocation>
</comment>
<comment type="cofactor">
    <cofactor evidence="1">
        <name>heme b</name>
        <dbReference type="ChEBI" id="CHEBI:60344"/>
    </cofactor>
</comment>
<evidence type="ECO:0000313" key="18">
    <source>
        <dbReference type="EMBL" id="KAK4217239.1"/>
    </source>
</evidence>
<feature type="transmembrane region" description="Helical" evidence="15">
    <location>
        <begin position="578"/>
        <end position="599"/>
    </location>
</feature>
<name>A0AAN7BB41_9PEZI</name>
<evidence type="ECO:0000256" key="6">
    <source>
        <dbReference type="ARBA" id="ARBA00022989"/>
    </source>
</evidence>
<keyword evidence="11 15" id="KW-0472">Membrane</keyword>
<feature type="compositionally biased region" description="Polar residues" evidence="14">
    <location>
        <begin position="58"/>
        <end position="70"/>
    </location>
</feature>
<accession>A0AAN7BB41</accession>
<feature type="transmembrane region" description="Helical" evidence="15">
    <location>
        <begin position="312"/>
        <end position="334"/>
    </location>
</feature>
<feature type="transmembrane region" description="Helical" evidence="15">
    <location>
        <begin position="732"/>
        <end position="753"/>
    </location>
</feature>
<dbReference type="NCBIfam" id="TIGR01297">
    <property type="entry name" value="CDF"/>
    <property type="match status" value="1"/>
</dbReference>
<dbReference type="InterPro" id="IPR027470">
    <property type="entry name" value="Cation_efflux_CTD"/>
</dbReference>
<dbReference type="PANTHER" id="PTHR23289">
    <property type="entry name" value="CYTOCHROME C OXIDASE ASSEMBLY PROTEIN COX15"/>
    <property type="match status" value="1"/>
</dbReference>
<dbReference type="Pfam" id="PF02628">
    <property type="entry name" value="COX15-CtaA"/>
    <property type="match status" value="1"/>
</dbReference>
<keyword evidence="4 15" id="KW-0812">Transmembrane</keyword>
<dbReference type="Pfam" id="PF01545">
    <property type="entry name" value="Cation_efflux"/>
    <property type="match status" value="1"/>
</dbReference>
<dbReference type="SUPFAM" id="SSF161111">
    <property type="entry name" value="Cation efflux protein transmembrane domain-like"/>
    <property type="match status" value="1"/>
</dbReference>
<feature type="transmembrane region" description="Helical" evidence="15">
    <location>
        <begin position="286"/>
        <end position="306"/>
    </location>
</feature>
<feature type="region of interest" description="Disordered" evidence="14">
    <location>
        <begin position="527"/>
        <end position="573"/>
    </location>
</feature>
<evidence type="ECO:0000256" key="12">
    <source>
        <dbReference type="ARBA" id="ARBA00044501"/>
    </source>
</evidence>
<evidence type="ECO:0000256" key="15">
    <source>
        <dbReference type="SAM" id="Phobius"/>
    </source>
</evidence>
<evidence type="ECO:0000259" key="16">
    <source>
        <dbReference type="Pfam" id="PF01545"/>
    </source>
</evidence>
<keyword evidence="8" id="KW-0408">Iron</keyword>
<evidence type="ECO:0000256" key="2">
    <source>
        <dbReference type="ARBA" id="ARBA00004127"/>
    </source>
</evidence>
<feature type="region of interest" description="Disordered" evidence="14">
    <location>
        <begin position="57"/>
        <end position="78"/>
    </location>
</feature>
<comment type="catalytic activity">
    <reaction evidence="13">
        <text>Fe(II)-heme o + 2 A + H2O = Fe(II)-heme a + 2 AH2</text>
        <dbReference type="Rhea" id="RHEA:63388"/>
        <dbReference type="ChEBI" id="CHEBI:13193"/>
        <dbReference type="ChEBI" id="CHEBI:15377"/>
        <dbReference type="ChEBI" id="CHEBI:17499"/>
        <dbReference type="ChEBI" id="CHEBI:60530"/>
        <dbReference type="ChEBI" id="CHEBI:61715"/>
        <dbReference type="EC" id="1.17.99.9"/>
    </reaction>
    <physiologicalReaction direction="left-to-right" evidence="13">
        <dbReference type="Rhea" id="RHEA:63389"/>
    </physiologicalReaction>
</comment>
<dbReference type="GO" id="GO:0046872">
    <property type="term" value="F:metal ion binding"/>
    <property type="evidence" value="ECO:0007669"/>
    <property type="project" value="UniProtKB-KW"/>
</dbReference>
<feature type="domain" description="Cation efflux protein transmembrane" evidence="16">
    <location>
        <begin position="142"/>
        <end position="330"/>
    </location>
</feature>
<feature type="compositionally biased region" description="Basic and acidic residues" evidence="14">
    <location>
        <begin position="417"/>
        <end position="427"/>
    </location>
</feature>
<dbReference type="GO" id="GO:0008324">
    <property type="term" value="F:monoatomic cation transmembrane transporter activity"/>
    <property type="evidence" value="ECO:0007669"/>
    <property type="project" value="InterPro"/>
</dbReference>
<feature type="transmembrane region" description="Helical" evidence="15">
    <location>
        <begin position="694"/>
        <end position="712"/>
    </location>
</feature>
<evidence type="ECO:0000256" key="10">
    <source>
        <dbReference type="ARBA" id="ARBA00023133"/>
    </source>
</evidence>
<dbReference type="AlphaFoldDB" id="A0AAN7BB41"/>
<comment type="caution">
    <text evidence="18">The sequence shown here is derived from an EMBL/GenBank/DDBJ whole genome shotgun (WGS) entry which is preliminary data.</text>
</comment>
<keyword evidence="19" id="KW-1185">Reference proteome</keyword>
<dbReference type="Gene3D" id="3.30.70.1350">
    <property type="entry name" value="Cation efflux protein, cytoplasmic domain"/>
    <property type="match status" value="1"/>
</dbReference>
<feature type="transmembrane region" description="Helical" evidence="15">
    <location>
        <begin position="923"/>
        <end position="940"/>
    </location>
</feature>
<dbReference type="InterPro" id="IPR058533">
    <property type="entry name" value="Cation_efflux_TM"/>
</dbReference>
<feature type="region of interest" description="Disordered" evidence="14">
    <location>
        <begin position="1"/>
        <end position="31"/>
    </location>
</feature>
<feature type="region of interest" description="Disordered" evidence="14">
    <location>
        <begin position="460"/>
        <end position="480"/>
    </location>
</feature>
<evidence type="ECO:0000256" key="9">
    <source>
        <dbReference type="ARBA" id="ARBA00023065"/>
    </source>
</evidence>
<sequence length="961" mass="107241">MAIRGRSMRTRVPFVPMATHNSSDAPVPAGNTAQDANVAPAVTAGTGRDPVPVEDLVSGQTTSSQFSSYNPEDPLGYGQHKRENISKKQMKIDHPEGNKTKLKKYYTRQNKLIDQFLGAEDEEQKQIEDDIRFKPRIKFAVRASFIVNFCLFIIQMYAAISTGSLSLFATAADAFMDLVSSFVMLVTSILANRPSVYKYPVGRKRIETIGIILFCALMTTVAIQLIIESVRSIAGGGHNEASELHIIPIVFVCIAIFAKGSLMLYCFHYRRFPSVHVFFIDHRNDIAVNIFGLVMSIVGDKFVWYLDPIGAILIALLILFSWASNAFEQVWLLVGKAAPKNYISKLVYMTMTHDDRIQKIDTCRAYHAGQHYYVEIDIVMDEDLPLKVTHDVGQTLQRKLEGLADVERAFVHVDYDHDHDPHEEHKPLYKKKGPKTEKPKKSIKDILMRRKPEIEKAAAAVEKPSAAKTQRPAVDCYDKKSSNEGNKRILLLKKEWSLFCGQCLQQKVAPPPSEIVKLARSSLLSRSYATAKPQPPSSVLKRRMATAATTAPTTPKATSETETKSSSKSSFPETDDKVVGYWLLGSAVSVFGIVVWGGLTRLTESGLSITEWKPVTGSLPPMSDADWQSEFDKYRASPEFQMINSHMNLSEFKKIYFMEWSHRLWGRFIGLSFVLPTVYFIARRRVRLRTAGTLVGISALIGFQGFIGWWMVKSGLKDDLFAPGSHPRVSQYRLAAHLATAFVCYSWMLLAGLKVLRTHKALRDPEAAAKAIAALSSPKLQVLRRSVLGLTALIFTTVLSGALVAGLDAGLIYNEFPKMGNGYMPPQSELWDKFYCRKEDGSDLWWRNMLENPSLVQLDHRILAMTTFTAVLALFAYSRTGRMKAVIPKDVQKGVLGLVHLVSLQLTLGLTTLLYMVPVPLAAAHQAGALALLTGVLVLGQRLRIPRSTLLLIQKRLKTKV</sequence>
<evidence type="ECO:0000313" key="19">
    <source>
        <dbReference type="Proteomes" id="UP001301769"/>
    </source>
</evidence>
<evidence type="ECO:0000256" key="13">
    <source>
        <dbReference type="ARBA" id="ARBA00048044"/>
    </source>
</evidence>
<dbReference type="HAMAP" id="MF_01665">
    <property type="entry name" value="HemeA_synth_type2"/>
    <property type="match status" value="1"/>
</dbReference>
<keyword evidence="6 15" id="KW-1133">Transmembrane helix</keyword>
<dbReference type="InterPro" id="IPR027469">
    <property type="entry name" value="Cation_efflux_TMD_sf"/>
</dbReference>
<dbReference type="GO" id="GO:0098771">
    <property type="term" value="P:inorganic ion homeostasis"/>
    <property type="evidence" value="ECO:0007669"/>
    <property type="project" value="UniProtKB-ARBA"/>
</dbReference>
<dbReference type="InterPro" id="IPR003780">
    <property type="entry name" value="COX15/CtaA_fam"/>
</dbReference>
<feature type="transmembrane region" description="Helical" evidence="15">
    <location>
        <begin position="858"/>
        <end position="877"/>
    </location>
</feature>
<feature type="transmembrane region" description="Helical" evidence="15">
    <location>
        <begin position="898"/>
        <end position="917"/>
    </location>
</feature>
<dbReference type="GO" id="GO:0006784">
    <property type="term" value="P:heme A biosynthetic process"/>
    <property type="evidence" value="ECO:0007669"/>
    <property type="project" value="InterPro"/>
</dbReference>
<organism evidence="18 19">
    <name type="scientific">Rhypophila decipiens</name>
    <dbReference type="NCBI Taxonomy" id="261697"/>
    <lineage>
        <taxon>Eukaryota</taxon>
        <taxon>Fungi</taxon>
        <taxon>Dikarya</taxon>
        <taxon>Ascomycota</taxon>
        <taxon>Pezizomycotina</taxon>
        <taxon>Sordariomycetes</taxon>
        <taxon>Sordariomycetidae</taxon>
        <taxon>Sordariales</taxon>
        <taxon>Naviculisporaceae</taxon>
        <taxon>Rhypophila</taxon>
    </lineage>
</organism>
<keyword evidence="10" id="KW-0350">Heme biosynthesis</keyword>
<dbReference type="InterPro" id="IPR036837">
    <property type="entry name" value="Cation_efflux_CTD_sf"/>
</dbReference>
<keyword evidence="7" id="KW-0560">Oxidoreductase</keyword>
<dbReference type="GO" id="GO:0120547">
    <property type="term" value="F:heme A synthase activity"/>
    <property type="evidence" value="ECO:0007669"/>
    <property type="project" value="UniProtKB-EC"/>
</dbReference>
<dbReference type="GO" id="GO:0012505">
    <property type="term" value="C:endomembrane system"/>
    <property type="evidence" value="ECO:0007669"/>
    <property type="project" value="UniProtKB-SubCell"/>
</dbReference>
<feature type="transmembrane region" description="Helical" evidence="15">
    <location>
        <begin position="664"/>
        <end position="682"/>
    </location>
</feature>
<keyword evidence="5" id="KW-0479">Metal-binding</keyword>
<evidence type="ECO:0000256" key="5">
    <source>
        <dbReference type="ARBA" id="ARBA00022723"/>
    </source>
</evidence>